<evidence type="ECO:0000313" key="6">
    <source>
        <dbReference type="EMBL" id="KJY48821.1"/>
    </source>
</evidence>
<evidence type="ECO:0000256" key="1">
    <source>
        <dbReference type="ARBA" id="ARBA00005417"/>
    </source>
</evidence>
<dbReference type="PROSITE" id="PS00211">
    <property type="entry name" value="ABC_TRANSPORTER_1"/>
    <property type="match status" value="1"/>
</dbReference>
<evidence type="ECO:0000256" key="2">
    <source>
        <dbReference type="ARBA" id="ARBA00022448"/>
    </source>
</evidence>
<dbReference type="OrthoDB" id="9804819at2"/>
<keyword evidence="3" id="KW-0547">Nucleotide-binding</keyword>
<dbReference type="PROSITE" id="PS50893">
    <property type="entry name" value="ABC_TRANSPORTER_2"/>
    <property type="match status" value="1"/>
</dbReference>
<dbReference type="PATRIC" id="fig|1218508.4.peg.1219"/>
<dbReference type="RefSeq" id="WP_045923074.1">
    <property type="nucleotide sequence ID" value="NZ_JBHTHW010000008.1"/>
</dbReference>
<keyword evidence="4" id="KW-0067">ATP-binding</keyword>
<evidence type="ECO:0000313" key="7">
    <source>
        <dbReference type="Proteomes" id="UP000033695"/>
    </source>
</evidence>
<dbReference type="SMART" id="SM00382">
    <property type="entry name" value="AAA"/>
    <property type="match status" value="1"/>
</dbReference>
<organism evidence="6 7">
    <name type="scientific">Bombilactobacillus mellis</name>
    <dbReference type="NCBI Taxonomy" id="1218508"/>
    <lineage>
        <taxon>Bacteria</taxon>
        <taxon>Bacillati</taxon>
        <taxon>Bacillota</taxon>
        <taxon>Bacilli</taxon>
        <taxon>Lactobacillales</taxon>
        <taxon>Lactobacillaceae</taxon>
        <taxon>Bombilactobacillus</taxon>
    </lineage>
</organism>
<dbReference type="Gene3D" id="3.40.50.300">
    <property type="entry name" value="P-loop containing nucleotide triphosphate hydrolases"/>
    <property type="match status" value="1"/>
</dbReference>
<dbReference type="PANTHER" id="PTHR43335">
    <property type="entry name" value="ABC TRANSPORTER, ATP-BINDING PROTEIN"/>
    <property type="match status" value="1"/>
</dbReference>
<dbReference type="Proteomes" id="UP000033695">
    <property type="component" value="Unassembled WGS sequence"/>
</dbReference>
<name>A0A0F4KUD4_9LACO</name>
<evidence type="ECO:0000256" key="3">
    <source>
        <dbReference type="ARBA" id="ARBA00022741"/>
    </source>
</evidence>
<protein>
    <submittedName>
        <fullName evidence="6">ABC superfamily ATP binding cassette transporter, ABC protein</fullName>
    </submittedName>
</protein>
<keyword evidence="7" id="KW-1185">Reference proteome</keyword>
<dbReference type="EMBL" id="JXBZ01000008">
    <property type="protein sequence ID" value="KJY48821.1"/>
    <property type="molecule type" value="Genomic_DNA"/>
</dbReference>
<dbReference type="AlphaFoldDB" id="A0A0F4KUD4"/>
<dbReference type="HOGENOM" id="CLU_000604_1_2_9"/>
<dbReference type="InterPro" id="IPR003593">
    <property type="entry name" value="AAA+_ATPase"/>
</dbReference>
<sequence length="293" mass="32693">MLSVQNVDVFINQKEIIHQASFQVPAGAVIGLVGPNGAGKTTIMKTILGLTKFSGSIQIDNQEVTENNHQALQQVGALIEHPAIYPFLTGLQNLELYSQDHQDLQEVVSLVQMESYLNQRAKNYSLGMKQKLGIALALLNKPRLVILDEPMNGLDIEATITIRKVIKQYAQQGTAFLISSHVLSELQKVMTGIVLLNAGQVVMDKTVKEFTQEPQQQYQVLTDNQSQAQELLQKKQIKFSSSGPYLLISHADILSAQTVFYTHNLHLLELAPVKANFEELIVDLLQQQRKMHV</sequence>
<accession>A0A0F4KUD4</accession>
<dbReference type="SUPFAM" id="SSF52540">
    <property type="entry name" value="P-loop containing nucleoside triphosphate hydrolases"/>
    <property type="match status" value="1"/>
</dbReference>
<proteinExistence type="inferred from homology"/>
<comment type="caution">
    <text evidence="6">The sequence shown here is derived from an EMBL/GenBank/DDBJ whole genome shotgun (WGS) entry which is preliminary data.</text>
</comment>
<gene>
    <name evidence="6" type="ORF">JG29_12320</name>
</gene>
<comment type="similarity">
    <text evidence="1">Belongs to the ABC transporter superfamily.</text>
</comment>
<dbReference type="Pfam" id="PF00005">
    <property type="entry name" value="ABC_tran"/>
    <property type="match status" value="1"/>
</dbReference>
<evidence type="ECO:0000259" key="5">
    <source>
        <dbReference type="PROSITE" id="PS50893"/>
    </source>
</evidence>
<dbReference type="STRING" id="1218508.JG29_12320"/>
<dbReference type="InterPro" id="IPR017871">
    <property type="entry name" value="ABC_transporter-like_CS"/>
</dbReference>
<dbReference type="InterPro" id="IPR027417">
    <property type="entry name" value="P-loop_NTPase"/>
</dbReference>
<evidence type="ECO:0000256" key="4">
    <source>
        <dbReference type="ARBA" id="ARBA00022840"/>
    </source>
</evidence>
<keyword evidence="2" id="KW-0813">Transport</keyword>
<dbReference type="InterPro" id="IPR003439">
    <property type="entry name" value="ABC_transporter-like_ATP-bd"/>
</dbReference>
<dbReference type="GO" id="GO:0005524">
    <property type="term" value="F:ATP binding"/>
    <property type="evidence" value="ECO:0007669"/>
    <property type="project" value="UniProtKB-KW"/>
</dbReference>
<dbReference type="GO" id="GO:0016887">
    <property type="term" value="F:ATP hydrolysis activity"/>
    <property type="evidence" value="ECO:0007669"/>
    <property type="project" value="InterPro"/>
</dbReference>
<reference evidence="6 7" key="1">
    <citation type="submission" date="2014-12" db="EMBL/GenBank/DDBJ databases">
        <title>Comparative genomics of the lactic acid bacteria isolated from the honey bee gut.</title>
        <authorList>
            <person name="Ellegaard K.M."/>
            <person name="Tamarit D."/>
            <person name="Javelind E."/>
            <person name="Olofsson T."/>
            <person name="Andersson S.G."/>
            <person name="Vasquez A."/>
        </authorList>
    </citation>
    <scope>NUCLEOTIDE SEQUENCE [LARGE SCALE GENOMIC DNA]</scope>
    <source>
        <strain evidence="6 7">Hon2</strain>
    </source>
</reference>
<feature type="domain" description="ABC transporter" evidence="5">
    <location>
        <begin position="2"/>
        <end position="223"/>
    </location>
</feature>
<dbReference type="PANTHER" id="PTHR43335:SF4">
    <property type="entry name" value="ABC TRANSPORTER, ATP-BINDING PROTEIN"/>
    <property type="match status" value="1"/>
</dbReference>